<dbReference type="PANTHER" id="PTHR30086:SF20">
    <property type="entry name" value="ARGININE EXPORTER PROTEIN ARGO-RELATED"/>
    <property type="match status" value="1"/>
</dbReference>
<evidence type="ECO:0000256" key="3">
    <source>
        <dbReference type="ARBA" id="ARBA00022692"/>
    </source>
</evidence>
<dbReference type="PANTHER" id="PTHR30086">
    <property type="entry name" value="ARGININE EXPORTER PROTEIN ARGO"/>
    <property type="match status" value="1"/>
</dbReference>
<keyword evidence="2" id="KW-1003">Cell membrane</keyword>
<dbReference type="Pfam" id="PF01810">
    <property type="entry name" value="LysE"/>
    <property type="match status" value="1"/>
</dbReference>
<organism evidence="7 8">
    <name type="scientific">Deinococcus aetherius</name>
    <dbReference type="NCBI Taxonomy" id="200252"/>
    <lineage>
        <taxon>Bacteria</taxon>
        <taxon>Thermotogati</taxon>
        <taxon>Deinococcota</taxon>
        <taxon>Deinococci</taxon>
        <taxon>Deinococcales</taxon>
        <taxon>Deinococcaceae</taxon>
        <taxon>Deinococcus</taxon>
    </lineage>
</organism>
<geneLocation type="plasmid" evidence="7 8">
    <name>pDAETH-3</name>
</geneLocation>
<feature type="transmembrane region" description="Helical" evidence="6">
    <location>
        <begin position="145"/>
        <end position="165"/>
    </location>
</feature>
<feature type="transmembrane region" description="Helical" evidence="6">
    <location>
        <begin position="177"/>
        <end position="199"/>
    </location>
</feature>
<reference evidence="7" key="1">
    <citation type="submission" date="2022-07" db="EMBL/GenBank/DDBJ databases">
        <title>Complete Genome Sequence of the Radioresistant Bacterium Deinococcus aetherius ST0316, Isolated from the Air Dust collected in Lower Stratosphere above Japan.</title>
        <authorList>
            <person name="Satoh K."/>
            <person name="Hagiwara K."/>
            <person name="Katsumata K."/>
            <person name="Kubo A."/>
            <person name="Yokobori S."/>
            <person name="Yamagishi A."/>
            <person name="Oono Y."/>
            <person name="Narumi I."/>
        </authorList>
    </citation>
    <scope>NUCLEOTIDE SEQUENCE</scope>
    <source>
        <strain evidence="7">ST0316</strain>
        <plasmid evidence="7">pDAETH-3</plasmid>
    </source>
</reference>
<keyword evidence="5 6" id="KW-0472">Membrane</keyword>
<keyword evidence="8" id="KW-1185">Reference proteome</keyword>
<dbReference type="EMBL" id="AP026563">
    <property type="protein sequence ID" value="BDP44498.1"/>
    <property type="molecule type" value="Genomic_DNA"/>
</dbReference>
<name>A0ABN6RRF6_9DEIO</name>
<comment type="subcellular location">
    <subcellularLocation>
        <location evidence="1">Cell membrane</location>
        <topology evidence="1">Multi-pass membrane protein</topology>
    </subcellularLocation>
</comment>
<dbReference type="InterPro" id="IPR001123">
    <property type="entry name" value="LeuE-type"/>
</dbReference>
<feature type="transmembrane region" description="Helical" evidence="6">
    <location>
        <begin position="38"/>
        <end position="60"/>
    </location>
</feature>
<dbReference type="Proteomes" id="UP001064971">
    <property type="component" value="Plasmid pDAETH-3"/>
</dbReference>
<evidence type="ECO:0000256" key="1">
    <source>
        <dbReference type="ARBA" id="ARBA00004651"/>
    </source>
</evidence>
<feature type="transmembrane region" description="Helical" evidence="6">
    <location>
        <begin position="66"/>
        <end position="84"/>
    </location>
</feature>
<gene>
    <name evidence="7" type="ORF">DAETH_44670</name>
</gene>
<accession>A0ABN6RRF6</accession>
<feature type="transmembrane region" description="Helical" evidence="6">
    <location>
        <begin position="6"/>
        <end position="26"/>
    </location>
</feature>
<evidence type="ECO:0000256" key="5">
    <source>
        <dbReference type="ARBA" id="ARBA00023136"/>
    </source>
</evidence>
<evidence type="ECO:0000313" key="7">
    <source>
        <dbReference type="EMBL" id="BDP44498.1"/>
    </source>
</evidence>
<evidence type="ECO:0000256" key="2">
    <source>
        <dbReference type="ARBA" id="ARBA00022475"/>
    </source>
</evidence>
<evidence type="ECO:0000256" key="4">
    <source>
        <dbReference type="ARBA" id="ARBA00022989"/>
    </source>
</evidence>
<dbReference type="RefSeq" id="WP_264778750.1">
    <property type="nucleotide sequence ID" value="NZ_AP026563.1"/>
</dbReference>
<sequence length="201" mass="21088">MNAALEGLLVGFSLIVAIGAQNAFVLRAGLRRQHPLTVALVSTLGDVLLITLGALGLGSLIAASDLLRTLATWGGAAFLFWFGFRSLHSARQGGHLDLSSSSVPTSIRSAALTALGFSLLNPHVYLDTVVLLGTVASRHVGTERAAFTLGASLASAAWFFALAYGAGRLVPLFQHPLAWRVLDVLIAAVVWTLAVRLLLGH</sequence>
<protein>
    <submittedName>
        <fullName evidence="7">Amino acid transporter</fullName>
    </submittedName>
</protein>
<evidence type="ECO:0000256" key="6">
    <source>
        <dbReference type="SAM" id="Phobius"/>
    </source>
</evidence>
<proteinExistence type="predicted"/>
<keyword evidence="3 6" id="KW-0812">Transmembrane</keyword>
<evidence type="ECO:0000313" key="8">
    <source>
        <dbReference type="Proteomes" id="UP001064971"/>
    </source>
</evidence>
<keyword evidence="4 6" id="KW-1133">Transmembrane helix</keyword>
<keyword evidence="7" id="KW-0614">Plasmid</keyword>